<protein>
    <submittedName>
        <fullName evidence="2">DUF3570 domain-containing protein</fullName>
    </submittedName>
</protein>
<dbReference type="RefSeq" id="WP_131852603.1">
    <property type="nucleotide sequence ID" value="NZ_SKFH01000023.1"/>
</dbReference>
<dbReference type="EMBL" id="SKFH01000023">
    <property type="protein sequence ID" value="TCZ69083.1"/>
    <property type="molecule type" value="Genomic_DNA"/>
</dbReference>
<dbReference type="OrthoDB" id="5450709at2"/>
<organism evidence="2 3">
    <name type="scientific">Flaviaesturariibacter aridisoli</name>
    <dbReference type="NCBI Taxonomy" id="2545761"/>
    <lineage>
        <taxon>Bacteria</taxon>
        <taxon>Pseudomonadati</taxon>
        <taxon>Bacteroidota</taxon>
        <taxon>Chitinophagia</taxon>
        <taxon>Chitinophagales</taxon>
        <taxon>Chitinophagaceae</taxon>
        <taxon>Flaviaestuariibacter</taxon>
    </lineage>
</organism>
<comment type="caution">
    <text evidence="2">The sequence shown here is derived from an EMBL/GenBank/DDBJ whole genome shotgun (WGS) entry which is preliminary data.</text>
</comment>
<feature type="signal peptide" evidence="1">
    <location>
        <begin position="1"/>
        <end position="20"/>
    </location>
</feature>
<accession>A0A4R4DWZ3</accession>
<name>A0A4R4DWZ3_9BACT</name>
<evidence type="ECO:0000256" key="1">
    <source>
        <dbReference type="SAM" id="SignalP"/>
    </source>
</evidence>
<feature type="chain" id="PRO_5020407267" evidence="1">
    <location>
        <begin position="21"/>
        <end position="394"/>
    </location>
</feature>
<keyword evidence="1" id="KW-0732">Signal</keyword>
<dbReference type="InterPro" id="IPR021953">
    <property type="entry name" value="DUF3570"/>
</dbReference>
<sequence length="394" mass="44792">MKKIYLSVLALYAGILSAWAQTATADTGAYKPRRLTLTEIDLVSAYYTQDGNHSAVTGGVGTERLTDISNTIDLQWLRYDKLDRRHNLTFELGVDHYTSASSDAIDPAAVTSPSYADTRIYPSVNYSVQNTKGRTLGASLSYSKEYDYQSLGIGGQYEKTSKDNNRSFSLRLQAYLDQWKVILPVELRPGGRLTEGSAPRRTYSASLSWSQVINPRLQAVFLLDLVAQEGLLATDYQRVYFKDGSLNYEHLPGTRFKVPVGARLHYFWGDRVIVRALYRFYADDWGLTAHTAELEVPVKLTPSVSISPFYRYYTQRSADYFAPYKVHAVTDAYFTSDYDLAALQSHYFGSGIRWVPAKGVFGWKRWNMLELRYGHYQRSTALNSDIVSLNFRFR</sequence>
<dbReference type="AlphaFoldDB" id="A0A4R4DWZ3"/>
<dbReference type="Pfam" id="PF12094">
    <property type="entry name" value="DUF3570"/>
    <property type="match status" value="1"/>
</dbReference>
<proteinExistence type="predicted"/>
<keyword evidence="3" id="KW-1185">Reference proteome</keyword>
<evidence type="ECO:0000313" key="3">
    <source>
        <dbReference type="Proteomes" id="UP000295164"/>
    </source>
</evidence>
<evidence type="ECO:0000313" key="2">
    <source>
        <dbReference type="EMBL" id="TCZ69083.1"/>
    </source>
</evidence>
<reference evidence="2 3" key="1">
    <citation type="submission" date="2019-03" db="EMBL/GenBank/DDBJ databases">
        <authorList>
            <person name="Kim M.K.M."/>
        </authorList>
    </citation>
    <scope>NUCLEOTIDE SEQUENCE [LARGE SCALE GENOMIC DNA]</scope>
    <source>
        <strain evidence="2 3">17J68-15</strain>
    </source>
</reference>
<gene>
    <name evidence="2" type="ORF">E0486_12960</name>
</gene>
<dbReference type="Proteomes" id="UP000295164">
    <property type="component" value="Unassembled WGS sequence"/>
</dbReference>